<keyword evidence="3 7" id="KW-0812">Transmembrane</keyword>
<feature type="region of interest" description="Disordered" evidence="6">
    <location>
        <begin position="184"/>
        <end position="208"/>
    </location>
</feature>
<evidence type="ECO:0000256" key="2">
    <source>
        <dbReference type="ARBA" id="ARBA00022475"/>
    </source>
</evidence>
<feature type="transmembrane region" description="Helical" evidence="7">
    <location>
        <begin position="225"/>
        <end position="253"/>
    </location>
</feature>
<keyword evidence="2" id="KW-1003">Cell membrane</keyword>
<evidence type="ECO:0000256" key="7">
    <source>
        <dbReference type="SAM" id="Phobius"/>
    </source>
</evidence>
<feature type="domain" description="Thioredoxin" evidence="8">
    <location>
        <begin position="508"/>
        <end position="643"/>
    </location>
</feature>
<evidence type="ECO:0000256" key="5">
    <source>
        <dbReference type="ARBA" id="ARBA00023136"/>
    </source>
</evidence>
<evidence type="ECO:0000259" key="8">
    <source>
        <dbReference type="PROSITE" id="PS51352"/>
    </source>
</evidence>
<proteinExistence type="predicted"/>
<dbReference type="PANTHER" id="PTHR32234:SF0">
    <property type="entry name" value="THIOL:DISULFIDE INTERCHANGE PROTEIN DSBD"/>
    <property type="match status" value="1"/>
</dbReference>
<evidence type="ECO:0000256" key="6">
    <source>
        <dbReference type="SAM" id="MobiDB-lite"/>
    </source>
</evidence>
<feature type="transmembrane region" description="Helical" evidence="7">
    <location>
        <begin position="376"/>
        <end position="406"/>
    </location>
</feature>
<dbReference type="EMBL" id="PGXC01000003">
    <property type="protein sequence ID" value="PKK90997.1"/>
    <property type="molecule type" value="Genomic_DNA"/>
</dbReference>
<evidence type="ECO:0000313" key="10">
    <source>
        <dbReference type="Proteomes" id="UP000233256"/>
    </source>
</evidence>
<dbReference type="InterPro" id="IPR036929">
    <property type="entry name" value="DsbDN_sf"/>
</dbReference>
<dbReference type="InterPro" id="IPR003834">
    <property type="entry name" value="Cyt_c_assmbl_TM_dom"/>
</dbReference>
<dbReference type="AlphaFoldDB" id="A0A2N1PRN7"/>
<dbReference type="Pfam" id="PF13899">
    <property type="entry name" value="Thioredoxin_7"/>
    <property type="match status" value="1"/>
</dbReference>
<feature type="transmembrane region" description="Helical" evidence="7">
    <location>
        <begin position="301"/>
        <end position="322"/>
    </location>
</feature>
<reference evidence="9 10" key="1">
    <citation type="journal article" date="2017" name="ISME J.">
        <title>Potential for microbial H2 and metal transformations associated with novel bacteria and archaea in deep terrestrial subsurface sediments.</title>
        <authorList>
            <person name="Hernsdorf A.W."/>
            <person name="Amano Y."/>
            <person name="Miyakawa K."/>
            <person name="Ise K."/>
            <person name="Suzuki Y."/>
            <person name="Anantharaman K."/>
            <person name="Probst A."/>
            <person name="Burstein D."/>
            <person name="Thomas B.C."/>
            <person name="Banfield J.F."/>
        </authorList>
    </citation>
    <scope>NUCLEOTIDE SEQUENCE [LARGE SCALE GENOMIC DNA]</scope>
    <source>
        <strain evidence="9">HGW-Wallbacteria-1</strain>
    </source>
</reference>
<comment type="subcellular location">
    <subcellularLocation>
        <location evidence="1">Cell membrane</location>
        <topology evidence="1">Multi-pass membrane protein</topology>
    </subcellularLocation>
</comment>
<dbReference type="InterPro" id="IPR013766">
    <property type="entry name" value="Thioredoxin_domain"/>
</dbReference>
<comment type="caution">
    <text evidence="9">The sequence shown here is derived from an EMBL/GenBank/DDBJ whole genome shotgun (WGS) entry which is preliminary data.</text>
</comment>
<dbReference type="GO" id="GO:0045454">
    <property type="term" value="P:cell redox homeostasis"/>
    <property type="evidence" value="ECO:0007669"/>
    <property type="project" value="TreeGrafter"/>
</dbReference>
<dbReference type="GO" id="GO:0005886">
    <property type="term" value="C:plasma membrane"/>
    <property type="evidence" value="ECO:0007669"/>
    <property type="project" value="UniProtKB-SubCell"/>
</dbReference>
<dbReference type="GO" id="GO:0017004">
    <property type="term" value="P:cytochrome complex assembly"/>
    <property type="evidence" value="ECO:0007669"/>
    <property type="project" value="InterPro"/>
</dbReference>
<keyword evidence="5 7" id="KW-0472">Membrane</keyword>
<name>A0A2N1PRN7_9BACT</name>
<dbReference type="Pfam" id="PF02683">
    <property type="entry name" value="DsbD_TM"/>
    <property type="match status" value="1"/>
</dbReference>
<feature type="compositionally biased region" description="Basic and acidic residues" evidence="6">
    <location>
        <begin position="197"/>
        <end position="208"/>
    </location>
</feature>
<organism evidence="9 10">
    <name type="scientific">Candidatus Wallbacteria bacterium HGW-Wallbacteria-1</name>
    <dbReference type="NCBI Taxonomy" id="2013854"/>
    <lineage>
        <taxon>Bacteria</taxon>
        <taxon>Candidatus Walliibacteriota</taxon>
    </lineage>
</organism>
<feature type="transmembrane region" description="Helical" evidence="7">
    <location>
        <begin position="480"/>
        <end position="499"/>
    </location>
</feature>
<gene>
    <name evidence="9" type="ORF">CVV64_04290</name>
</gene>
<dbReference type="PROSITE" id="PS51352">
    <property type="entry name" value="THIOREDOXIN_2"/>
    <property type="match status" value="1"/>
</dbReference>
<dbReference type="InterPro" id="IPR036249">
    <property type="entry name" value="Thioredoxin-like_sf"/>
</dbReference>
<evidence type="ECO:0000256" key="4">
    <source>
        <dbReference type="ARBA" id="ARBA00022989"/>
    </source>
</evidence>
<protein>
    <recommendedName>
        <fullName evidence="8">Thioredoxin domain-containing protein</fullName>
    </recommendedName>
</protein>
<dbReference type="GO" id="GO:0015035">
    <property type="term" value="F:protein-disulfide reductase activity"/>
    <property type="evidence" value="ECO:0007669"/>
    <property type="project" value="TreeGrafter"/>
</dbReference>
<dbReference type="Gene3D" id="2.60.40.1250">
    <property type="entry name" value="Thiol:disulfide interchange protein DsbD, N-terminal domain"/>
    <property type="match status" value="1"/>
</dbReference>
<evidence type="ECO:0000256" key="3">
    <source>
        <dbReference type="ARBA" id="ARBA00022692"/>
    </source>
</evidence>
<sequence>MTHYSISMQIKQGAHMHNFTNRTLISLISLIALATLILSFPQLTIAQTPNQSPVREIIGAVSSVTDSDTERILKIPYEVKLLEKGYFYAESTYLKTPETPVPGVDIKISVLSEIHSKMDPIQEREIKVYHDSFNCEIVLELAKGAEFPDSISLNAAYQACVGEMCLMPVEKEITIDLGSVQNHKKGGLQGTSKKSKKSEIIEPLKKNDDNKGGVEKAFESGMPSLIALMFVGGFLASLTPCVWPMVPITVGILGSISGGGRLRGFAYSLIYVTGISITYATLGILAASSGSMFGAASANPIIVSVVFTVFLLFGLSMLDVFTIQIPGNLASRFQQKRTGIIGVFLMGILAGLVASPCIAPVVGTLLALVAKTGNQFLGAVGLAAFAWGMGMIFILLGTFTGLISALPRSGMWMVDIKHLMGAAMILGAHYFLAPVISPTAMMIMVGFACLTLGVGGGGIEPLPQDGGSLKTLRKSISITLLAVGLTLLIGGTLHISGLWTSAQSKSIIESGLSATEMTPKTKAETKWLTDSDEALKLSANSGKPLIMDFYADWCVQCKRLDQDVFSKPEFLRACDDIILAKIDMTENKKRSPEELAALKNQYNIYGVPKVIFFRSDGRIDENLSFQSYLNLKQVLEKIRKLKENETENPDLNH</sequence>
<feature type="transmembrane region" description="Helical" evidence="7">
    <location>
        <begin position="265"/>
        <end position="289"/>
    </location>
</feature>
<accession>A0A2N1PRN7</accession>
<feature type="transmembrane region" description="Helical" evidence="7">
    <location>
        <begin position="343"/>
        <end position="370"/>
    </location>
</feature>
<dbReference type="Proteomes" id="UP000233256">
    <property type="component" value="Unassembled WGS sequence"/>
</dbReference>
<dbReference type="SUPFAM" id="SSF52833">
    <property type="entry name" value="Thioredoxin-like"/>
    <property type="match status" value="1"/>
</dbReference>
<evidence type="ECO:0000256" key="1">
    <source>
        <dbReference type="ARBA" id="ARBA00004651"/>
    </source>
</evidence>
<dbReference type="PANTHER" id="PTHR32234">
    <property type="entry name" value="THIOL:DISULFIDE INTERCHANGE PROTEIN DSBD"/>
    <property type="match status" value="1"/>
</dbReference>
<dbReference type="Gene3D" id="3.40.30.10">
    <property type="entry name" value="Glutaredoxin"/>
    <property type="match status" value="1"/>
</dbReference>
<evidence type="ECO:0000313" key="9">
    <source>
        <dbReference type="EMBL" id="PKK90997.1"/>
    </source>
</evidence>
<keyword evidence="4 7" id="KW-1133">Transmembrane helix</keyword>